<evidence type="ECO:0000313" key="1">
    <source>
        <dbReference type="EMBL" id="MBW8685681.1"/>
    </source>
</evidence>
<sequence length="291" mass="33626">MLEGKSTLQFKRAIFLMENAYLNNTLNYNQFNNEIVTIATKLRTLIKERNLEGYRTAANWAVFTYMVDSVASNDYHPYAYDFQHFISSNDPKVGFVSKLLKTRKGNCNSLPFLYKLLVEECGGAASLALAPFHCFIKHKDEKGNWVNLEMTSGSFARDAWIIQQTGVTVEQISSGIYMNALSQKQSLSLILKDLAANYQMQFGAVEFDERIINTGLHYYPNGIHLYLVKFEHYRIKLLKARKLQQPESEATFKKQMADIEQKLGELGYKEPSQKEYEEWVHENDKQKIVKK</sequence>
<dbReference type="Proteomes" id="UP000812961">
    <property type="component" value="Unassembled WGS sequence"/>
</dbReference>
<comment type="caution">
    <text evidence="1">The sequence shown here is derived from an EMBL/GenBank/DDBJ whole genome shotgun (WGS) entry which is preliminary data.</text>
</comment>
<reference evidence="1 2" key="1">
    <citation type="submission" date="2021-08" db="EMBL/GenBank/DDBJ databases">
        <title>The genome sequence of Chitinophaga sp. B61.</title>
        <authorList>
            <person name="Zhang X."/>
        </authorList>
    </citation>
    <scope>NUCLEOTIDE SEQUENCE [LARGE SCALE GENOMIC DNA]</scope>
    <source>
        <strain evidence="1 2">B61</strain>
    </source>
</reference>
<name>A0ABS7GEB7_9BACT</name>
<accession>A0ABS7GEB7</accession>
<proteinExistence type="predicted"/>
<keyword evidence="2" id="KW-1185">Reference proteome</keyword>
<dbReference type="EMBL" id="JAICCF010000003">
    <property type="protein sequence ID" value="MBW8685681.1"/>
    <property type="molecule type" value="Genomic_DNA"/>
</dbReference>
<gene>
    <name evidence="1" type="ORF">K1Y79_15180</name>
</gene>
<evidence type="ECO:0008006" key="3">
    <source>
        <dbReference type="Google" id="ProtNLM"/>
    </source>
</evidence>
<dbReference type="RefSeq" id="WP_220251020.1">
    <property type="nucleotide sequence ID" value="NZ_JAICCF010000003.1"/>
</dbReference>
<organism evidence="1 2">
    <name type="scientific">Chitinophaga rhizophila</name>
    <dbReference type="NCBI Taxonomy" id="2866212"/>
    <lineage>
        <taxon>Bacteria</taxon>
        <taxon>Pseudomonadati</taxon>
        <taxon>Bacteroidota</taxon>
        <taxon>Chitinophagia</taxon>
        <taxon>Chitinophagales</taxon>
        <taxon>Chitinophagaceae</taxon>
        <taxon>Chitinophaga</taxon>
    </lineage>
</organism>
<evidence type="ECO:0000313" key="2">
    <source>
        <dbReference type="Proteomes" id="UP000812961"/>
    </source>
</evidence>
<protein>
    <recommendedName>
        <fullName evidence="3">Protein SirB1 N-terminal domain-containing protein</fullName>
    </recommendedName>
</protein>